<dbReference type="Proteomes" id="UP000005633">
    <property type="component" value="Chromosome"/>
</dbReference>
<name>G8QNN4_AZOOP</name>
<dbReference type="SUPFAM" id="SSF52540">
    <property type="entry name" value="P-loop containing nucleoside triphosphate hydrolases"/>
    <property type="match status" value="1"/>
</dbReference>
<dbReference type="PANTHER" id="PTHR30121:SF12">
    <property type="entry name" value="TYPE IV SECRETION SYSTEM PROTEIN CAGE"/>
    <property type="match status" value="1"/>
</dbReference>
<dbReference type="AlphaFoldDB" id="G8QNN4"/>
<evidence type="ECO:0000313" key="2">
    <source>
        <dbReference type="Proteomes" id="UP000005633"/>
    </source>
</evidence>
<accession>G8QNN4</accession>
<reference evidence="1 2" key="1">
    <citation type="journal article" date="2012" name="J. Bacteriol.">
        <title>Complete genome sequence of the anaerobic perchlorate-reducing bacterium Azospira suillum strain PS.</title>
        <authorList>
            <person name="Byrne-Bailey K.G."/>
            <person name="Coates J.D."/>
        </authorList>
    </citation>
    <scope>NUCLEOTIDE SEQUENCE [LARGE SCALE GENOMIC DNA]</scope>
    <source>
        <strain evidence="2">ATCC BAA-33 / DSM 13638 / PS</strain>
    </source>
</reference>
<proteinExistence type="predicted"/>
<dbReference type="eggNOG" id="COG3451">
    <property type="taxonomic scope" value="Bacteria"/>
</dbReference>
<dbReference type="InterPro" id="IPR051162">
    <property type="entry name" value="T4SS_component"/>
</dbReference>
<dbReference type="OrthoDB" id="9816422at2"/>
<dbReference type="STRING" id="640081.Dsui_2577"/>
<dbReference type="EMBL" id="CP003153">
    <property type="protein sequence ID" value="AEV26928.1"/>
    <property type="molecule type" value="Genomic_DNA"/>
</dbReference>
<dbReference type="Gene3D" id="3.40.50.300">
    <property type="entry name" value="P-loop containing nucleotide triphosphate hydrolases"/>
    <property type="match status" value="1"/>
</dbReference>
<dbReference type="InterPro" id="IPR027417">
    <property type="entry name" value="P-loop_NTPase"/>
</dbReference>
<sequence>MADIQGQLLTRMTDRDLGTITQEQHEGRPLAELAPWLFPARDDLIVNKDSGVMACHEFEGIDTDGASKFKMQGLAKTLNKLLVQLQEEPLMFWWTVVRRRTTVYPESEFPDPVSQGVDDAMKSAFLAGKNYVNKHYLSTVLLAHSGVMRFQERLGYAIQRGQPLSSAFVDAVKSIFDDQRIFAYTPPELEETCEKIDRILSDITETLTDLKFRRLAGAKLGGFLHGMISPQADYQENLGLPGLTTDEEPDLLDCPPLLDEALSEGTMAPGRDFLHFSGFRQKFAVIITVKAYSESLELSALDRLYSVPGEITVSHAVRLLPRSEAEAHAEKMRNFHENKKWSWKATAKAVVNKGEHSDSKGVTNPGRENLAKQARKAHGEFTQGKKAGLYLYSCIICYGDTLDEADETAERVESVLRQAHLNPEREEQHAVSAFATSVPGMWKECARWKFFNSKAFSMIAPVHTITRGQTENAYFTEQTKHYSPSLVVLPTDYDTPLYFSTHLGDLGHGFLAGPSRSGKTVLANLLATMFRRYKNAQIIFVDKDNSSRIPILLQGGTYLDFSSDSGPKLSPIQRVSEETLEYTINWIELLLAQRGFKVSAEDTKDLEASLRATVRLKNPKMKRLSTVFSQLSRVNLRTELEAWVGNRIDAKYFDNEADGFDLSGGLLGIEAGKLLTNERVAIPAMDYVFERIDHMLRAQRAQGIVRPTFIYLAEVWHLVRLPWYREKLNDWLKTLAKRCACVWMDTQSIEDYIQSGIFAAMRDNIPNRIYLPNDKAESESLRHLYRREFELTDNQIERIADGTQKRDYFFQQGDMSRMISLRFSPEVLATLRSDTAAQIIFDRHLQSGAPDWKERYIQEVIAL</sequence>
<evidence type="ECO:0000313" key="1">
    <source>
        <dbReference type="EMBL" id="AEV26928.1"/>
    </source>
</evidence>
<dbReference type="PANTHER" id="PTHR30121">
    <property type="entry name" value="UNCHARACTERIZED PROTEIN YJGR-RELATED"/>
    <property type="match status" value="1"/>
</dbReference>
<gene>
    <name evidence="1" type="ordered locus">Dsui_2577</name>
</gene>
<dbReference type="HOGENOM" id="CLU_008341_1_0_4"/>
<dbReference type="KEGG" id="dsu:Dsui_2577"/>
<organism evidence="1 2">
    <name type="scientific">Azospira oryzae (strain ATCC BAA-33 / DSM 13638 / PS)</name>
    <name type="common">Dechlorosoma suillum</name>
    <dbReference type="NCBI Taxonomy" id="640081"/>
    <lineage>
        <taxon>Bacteria</taxon>
        <taxon>Pseudomonadati</taxon>
        <taxon>Pseudomonadota</taxon>
        <taxon>Betaproteobacteria</taxon>
        <taxon>Rhodocyclales</taxon>
        <taxon>Rhodocyclaceae</taxon>
        <taxon>Azospira</taxon>
    </lineage>
</organism>
<protein>
    <submittedName>
        <fullName evidence="1">Type IV secretory pathway, VirB4 component</fullName>
    </submittedName>
</protein>
<dbReference type="RefSeq" id="WP_014237609.1">
    <property type="nucleotide sequence ID" value="NC_016616.1"/>
</dbReference>